<dbReference type="PANTHER" id="PTHR48011:SF4">
    <property type="entry name" value="MITOGEN-ACTIVATED PROTEIN KINASE KINASE KINASE 19"/>
    <property type="match status" value="1"/>
</dbReference>
<comment type="caution">
    <text evidence="8">The sequence shown here is derived from an EMBL/GenBank/DDBJ whole genome shotgun (WGS) entry which is preliminary data.</text>
</comment>
<dbReference type="PANTHER" id="PTHR48011">
    <property type="entry name" value="CCR4-NOT TRANSCRIPTIONAL COMPLEX SUBUNIT CAF120-RELATED"/>
    <property type="match status" value="1"/>
</dbReference>
<dbReference type="OrthoDB" id="275301at2759"/>
<accession>A0A8T2REV2</accession>
<dbReference type="PROSITE" id="PS50011">
    <property type="entry name" value="PROTEIN_KINASE_DOM"/>
    <property type="match status" value="1"/>
</dbReference>
<keyword evidence="3" id="KW-0418">Kinase</keyword>
<dbReference type="InterPro" id="IPR008271">
    <property type="entry name" value="Ser/Thr_kinase_AS"/>
</dbReference>
<name>A0A8T2REV2_CERRI</name>
<dbReference type="AlphaFoldDB" id="A0A8T2REV2"/>
<evidence type="ECO:0000313" key="9">
    <source>
        <dbReference type="Proteomes" id="UP000825935"/>
    </source>
</evidence>
<dbReference type="PROSITE" id="PS00107">
    <property type="entry name" value="PROTEIN_KINASE_ATP"/>
    <property type="match status" value="1"/>
</dbReference>
<dbReference type="SUPFAM" id="SSF56112">
    <property type="entry name" value="Protein kinase-like (PK-like)"/>
    <property type="match status" value="1"/>
</dbReference>
<dbReference type="InterPro" id="IPR000719">
    <property type="entry name" value="Prot_kinase_dom"/>
</dbReference>
<dbReference type="Pfam" id="PF00069">
    <property type="entry name" value="Pkinase"/>
    <property type="match status" value="1"/>
</dbReference>
<comment type="similarity">
    <text evidence="6">Belongs to the protein kinase superfamily.</text>
</comment>
<keyword evidence="1" id="KW-0808">Transferase</keyword>
<protein>
    <recommendedName>
        <fullName evidence="7">Protein kinase domain-containing protein</fullName>
    </recommendedName>
</protein>
<evidence type="ECO:0000259" key="7">
    <source>
        <dbReference type="PROSITE" id="PS50011"/>
    </source>
</evidence>
<dbReference type="EMBL" id="CM035433">
    <property type="protein sequence ID" value="KAH7294267.1"/>
    <property type="molecule type" value="Genomic_DNA"/>
</dbReference>
<evidence type="ECO:0000256" key="4">
    <source>
        <dbReference type="ARBA" id="ARBA00022840"/>
    </source>
</evidence>
<dbReference type="SMART" id="SM00220">
    <property type="entry name" value="S_TKc"/>
    <property type="match status" value="1"/>
</dbReference>
<sequence>MDHSSRHSPAEQQAFLASANGATADYGRQRALRRWIRGSVLGHGLFGSVCVGRSLDGDGLLFAVKTAPLASAHQVSSLKNELQLLQSLESPHVIHCLGAQVSSIQHDPQFNLFLEYMPGGSLKDVIRKKGGKLDEKSAASCTRGILEGLCYLHNEGIVHSDIKTSNILLGSNGEIKIADFGTARKFSSSTGTASKHKLAGTPLWMAPEVLQGLEQGTSSDIWSLGCTLIEMLQGGRPWDGLHDDAQISFKDLESLLFRCSSGLIPPIQTSLSADAQDFLSKCLERDSAKRWTAKQLLQHPFVVSSEECLPWMELEELSPKSAFEFIDINELESEPDESMVEPHTVPGRKHRKQQHLLYNDRVWYTLKSAHDLSNQRHKPFFSECEGYVVKRGVEVSFESVGFLTKRLEQTLNKDINMRRHFKA</sequence>
<dbReference type="GO" id="GO:0005524">
    <property type="term" value="F:ATP binding"/>
    <property type="evidence" value="ECO:0007669"/>
    <property type="project" value="UniProtKB-UniRule"/>
</dbReference>
<keyword evidence="9" id="KW-1185">Reference proteome</keyword>
<keyword evidence="2 5" id="KW-0547">Nucleotide-binding</keyword>
<dbReference type="GO" id="GO:0004674">
    <property type="term" value="F:protein serine/threonine kinase activity"/>
    <property type="evidence" value="ECO:0007669"/>
    <property type="project" value="UniProtKB-KW"/>
</dbReference>
<keyword evidence="6" id="KW-0723">Serine/threonine-protein kinase</keyword>
<gene>
    <name evidence="8" type="ORF">KP509_28G063100</name>
</gene>
<evidence type="ECO:0000256" key="1">
    <source>
        <dbReference type="ARBA" id="ARBA00022679"/>
    </source>
</evidence>
<dbReference type="PROSITE" id="PS00108">
    <property type="entry name" value="PROTEIN_KINASE_ST"/>
    <property type="match status" value="1"/>
</dbReference>
<dbReference type="Proteomes" id="UP000825935">
    <property type="component" value="Chromosome 28"/>
</dbReference>
<dbReference type="CDD" id="cd06606">
    <property type="entry name" value="STKc_MAPKKK"/>
    <property type="match status" value="1"/>
</dbReference>
<proteinExistence type="inferred from homology"/>
<dbReference type="Gene3D" id="1.10.510.10">
    <property type="entry name" value="Transferase(Phosphotransferase) domain 1"/>
    <property type="match status" value="1"/>
</dbReference>
<dbReference type="GO" id="GO:0007165">
    <property type="term" value="P:signal transduction"/>
    <property type="evidence" value="ECO:0007669"/>
    <property type="project" value="TreeGrafter"/>
</dbReference>
<reference evidence="8" key="1">
    <citation type="submission" date="2021-08" db="EMBL/GenBank/DDBJ databases">
        <title>WGS assembly of Ceratopteris richardii.</title>
        <authorList>
            <person name="Marchant D.B."/>
            <person name="Chen G."/>
            <person name="Jenkins J."/>
            <person name="Shu S."/>
            <person name="Leebens-Mack J."/>
            <person name="Grimwood J."/>
            <person name="Schmutz J."/>
            <person name="Soltis P."/>
            <person name="Soltis D."/>
            <person name="Chen Z.-H."/>
        </authorList>
    </citation>
    <scope>NUCLEOTIDE SEQUENCE</scope>
    <source>
        <strain evidence="8">Whitten #5841</strain>
        <tissue evidence="8">Leaf</tissue>
    </source>
</reference>
<evidence type="ECO:0000256" key="5">
    <source>
        <dbReference type="PROSITE-ProRule" id="PRU10141"/>
    </source>
</evidence>
<keyword evidence="4 5" id="KW-0067">ATP-binding</keyword>
<dbReference type="InterPro" id="IPR017441">
    <property type="entry name" value="Protein_kinase_ATP_BS"/>
</dbReference>
<evidence type="ECO:0000256" key="6">
    <source>
        <dbReference type="RuleBase" id="RU000304"/>
    </source>
</evidence>
<feature type="domain" description="Protein kinase" evidence="7">
    <location>
        <begin position="35"/>
        <end position="302"/>
    </location>
</feature>
<dbReference type="InterPro" id="IPR052751">
    <property type="entry name" value="Plant_MAPKKK"/>
</dbReference>
<organism evidence="8 9">
    <name type="scientific">Ceratopteris richardii</name>
    <name type="common">Triangle waterfern</name>
    <dbReference type="NCBI Taxonomy" id="49495"/>
    <lineage>
        <taxon>Eukaryota</taxon>
        <taxon>Viridiplantae</taxon>
        <taxon>Streptophyta</taxon>
        <taxon>Embryophyta</taxon>
        <taxon>Tracheophyta</taxon>
        <taxon>Polypodiopsida</taxon>
        <taxon>Polypodiidae</taxon>
        <taxon>Polypodiales</taxon>
        <taxon>Pteridineae</taxon>
        <taxon>Pteridaceae</taxon>
        <taxon>Parkerioideae</taxon>
        <taxon>Ceratopteris</taxon>
    </lineage>
</organism>
<evidence type="ECO:0000256" key="3">
    <source>
        <dbReference type="ARBA" id="ARBA00022777"/>
    </source>
</evidence>
<dbReference type="InterPro" id="IPR011009">
    <property type="entry name" value="Kinase-like_dom_sf"/>
</dbReference>
<evidence type="ECO:0000256" key="2">
    <source>
        <dbReference type="ARBA" id="ARBA00022741"/>
    </source>
</evidence>
<evidence type="ECO:0000313" key="8">
    <source>
        <dbReference type="EMBL" id="KAH7294267.1"/>
    </source>
</evidence>
<feature type="binding site" evidence="5">
    <location>
        <position position="65"/>
    </location>
    <ligand>
        <name>ATP</name>
        <dbReference type="ChEBI" id="CHEBI:30616"/>
    </ligand>
</feature>